<gene>
    <name evidence="2" type="ORF">Q5722_00025</name>
</gene>
<dbReference type="Proteomes" id="UP001233314">
    <property type="component" value="Unassembled WGS sequence"/>
</dbReference>
<protein>
    <submittedName>
        <fullName evidence="2">Uncharacterized protein</fullName>
    </submittedName>
</protein>
<evidence type="ECO:0000256" key="1">
    <source>
        <dbReference type="SAM" id="MobiDB-lite"/>
    </source>
</evidence>
<proteinExistence type="predicted"/>
<organism evidence="2 3">
    <name type="scientific">Nocardioides jiangxiensis</name>
    <dbReference type="NCBI Taxonomy" id="3064524"/>
    <lineage>
        <taxon>Bacteria</taxon>
        <taxon>Bacillati</taxon>
        <taxon>Actinomycetota</taxon>
        <taxon>Actinomycetes</taxon>
        <taxon>Propionibacteriales</taxon>
        <taxon>Nocardioidaceae</taxon>
        <taxon>Nocardioides</taxon>
    </lineage>
</organism>
<keyword evidence="3" id="KW-1185">Reference proteome</keyword>
<dbReference type="RefSeq" id="WP_305026166.1">
    <property type="nucleotide sequence ID" value="NZ_JAUQTA010000001.1"/>
</dbReference>
<comment type="caution">
    <text evidence="2">The sequence shown here is derived from an EMBL/GenBank/DDBJ whole genome shotgun (WGS) entry which is preliminary data.</text>
</comment>
<name>A0ABT9AXJ7_9ACTN</name>
<feature type="region of interest" description="Disordered" evidence="1">
    <location>
        <begin position="57"/>
        <end position="76"/>
    </location>
</feature>
<evidence type="ECO:0000313" key="2">
    <source>
        <dbReference type="EMBL" id="MDO7866745.1"/>
    </source>
</evidence>
<accession>A0ABT9AXJ7</accession>
<dbReference type="EMBL" id="JAUQTA010000001">
    <property type="protein sequence ID" value="MDO7866745.1"/>
    <property type="molecule type" value="Genomic_DNA"/>
</dbReference>
<feature type="region of interest" description="Disordered" evidence="1">
    <location>
        <begin position="1"/>
        <end position="21"/>
    </location>
</feature>
<sequence length="76" mass="7589">MSEEQFVADGAPTAQVGETAATGHGSVDGVIASLGQLAELPVDEHVAVFERAHEQLRGALDAPSGPRPPAGTASVG</sequence>
<evidence type="ECO:0000313" key="3">
    <source>
        <dbReference type="Proteomes" id="UP001233314"/>
    </source>
</evidence>
<reference evidence="2 3" key="1">
    <citation type="submission" date="2023-07" db="EMBL/GenBank/DDBJ databases">
        <title>Nocardioides sp. nov WY-20 isolated from soil.</title>
        <authorList>
            <person name="Liu B."/>
            <person name="Wan Y."/>
        </authorList>
    </citation>
    <scope>NUCLEOTIDE SEQUENCE [LARGE SCALE GENOMIC DNA]</scope>
    <source>
        <strain evidence="2 3">WY-20</strain>
    </source>
</reference>